<protein>
    <submittedName>
        <fullName evidence="1">Biliverdin-producing heme oxygenase</fullName>
    </submittedName>
</protein>
<dbReference type="Proteomes" id="UP000504844">
    <property type="component" value="Chromosome"/>
</dbReference>
<dbReference type="Pfam" id="PF01126">
    <property type="entry name" value="Heme_oxygenase"/>
    <property type="match status" value="1"/>
</dbReference>
<evidence type="ECO:0000313" key="2">
    <source>
        <dbReference type="Proteomes" id="UP000504844"/>
    </source>
</evidence>
<dbReference type="GO" id="GO:0004392">
    <property type="term" value="F:heme oxygenase (decyclizing) activity"/>
    <property type="evidence" value="ECO:0007669"/>
    <property type="project" value="InterPro"/>
</dbReference>
<dbReference type="InterPro" id="IPR016084">
    <property type="entry name" value="Haem_Oase-like_multi-hlx"/>
</dbReference>
<sequence length="195" mass="22296">MMMILEQLKLKTRKQHSRLHQHPLLKGITQSGYSLARYIQLLKAYYEIYSAIETVLLQRQSQFNLDFDYQARYKLPWLQADLKDLESPPTMSHPTLANETSGIITTPEQWLGAAYVLEGSTLGARVISACLQKSLRISPQFAGHFFNAYGLNTSKYWHEYQNFLARHPIVATTEITAAASQTFGLFNKGLDFYAQ</sequence>
<reference evidence="1 2" key="1">
    <citation type="submission" date="2020-05" db="EMBL/GenBank/DDBJ databases">
        <title>Complete genome sequence of Deefgea sp. D17.</title>
        <authorList>
            <person name="Bae J.-W."/>
            <person name="Han J.E."/>
        </authorList>
    </citation>
    <scope>NUCLEOTIDE SEQUENCE [LARGE SCALE GENOMIC DNA]</scope>
    <source>
        <strain evidence="1 2">D17</strain>
    </source>
</reference>
<dbReference type="AlphaFoldDB" id="A0A6M8SNE8"/>
<dbReference type="GO" id="GO:0006788">
    <property type="term" value="P:heme oxidation"/>
    <property type="evidence" value="ECO:0007669"/>
    <property type="project" value="InterPro"/>
</dbReference>
<dbReference type="EMBL" id="CP054143">
    <property type="protein sequence ID" value="QKJ65704.1"/>
    <property type="molecule type" value="Genomic_DNA"/>
</dbReference>
<dbReference type="CDD" id="cd19166">
    <property type="entry name" value="HemeO-bac"/>
    <property type="match status" value="1"/>
</dbReference>
<dbReference type="SUPFAM" id="SSF48613">
    <property type="entry name" value="Heme oxygenase-like"/>
    <property type="match status" value="1"/>
</dbReference>
<organism evidence="1 2">
    <name type="scientific">Deefgea piscis</name>
    <dbReference type="NCBI Taxonomy" id="2739061"/>
    <lineage>
        <taxon>Bacteria</taxon>
        <taxon>Pseudomonadati</taxon>
        <taxon>Pseudomonadota</taxon>
        <taxon>Betaproteobacteria</taxon>
        <taxon>Neisseriales</taxon>
        <taxon>Chitinibacteraceae</taxon>
        <taxon>Deefgea</taxon>
    </lineage>
</organism>
<accession>A0A6M8SNE8</accession>
<keyword evidence="2" id="KW-1185">Reference proteome</keyword>
<dbReference type="InterPro" id="IPR016053">
    <property type="entry name" value="Haem_Oase-like"/>
</dbReference>
<dbReference type="KEGG" id="dee:HQN60_02585"/>
<evidence type="ECO:0000313" key="1">
    <source>
        <dbReference type="EMBL" id="QKJ65704.1"/>
    </source>
</evidence>
<proteinExistence type="predicted"/>
<name>A0A6M8SNE8_9NEIS</name>
<dbReference type="RefSeq" id="WP_173532213.1">
    <property type="nucleotide sequence ID" value="NZ_CP054143.1"/>
</dbReference>
<dbReference type="Gene3D" id="1.20.910.10">
    <property type="entry name" value="Heme oxygenase-like"/>
    <property type="match status" value="1"/>
</dbReference>
<gene>
    <name evidence="1" type="ORF">HQN60_02585</name>
</gene>